<keyword evidence="13" id="KW-1185">Reference proteome</keyword>
<evidence type="ECO:0000256" key="10">
    <source>
        <dbReference type="PIRSR" id="PIRSR001589-3"/>
    </source>
</evidence>
<feature type="binding site" evidence="9">
    <location>
        <position position="283"/>
    </location>
    <ligand>
        <name>ATP</name>
        <dbReference type="ChEBI" id="CHEBI:30616"/>
    </ligand>
</feature>
<organism evidence="12 13">
    <name type="scientific">Marivirga atlantica</name>
    <dbReference type="NCBI Taxonomy" id="1548457"/>
    <lineage>
        <taxon>Bacteria</taxon>
        <taxon>Pseudomonadati</taxon>
        <taxon>Bacteroidota</taxon>
        <taxon>Cytophagia</taxon>
        <taxon>Cytophagales</taxon>
        <taxon>Marivirgaceae</taxon>
        <taxon>Marivirga</taxon>
    </lineage>
</organism>
<dbReference type="EC" id="6.3.5.4" evidence="3"/>
<evidence type="ECO:0000259" key="11">
    <source>
        <dbReference type="PROSITE" id="PS51278"/>
    </source>
</evidence>
<dbReference type="InterPro" id="IPR017932">
    <property type="entry name" value="GATase_2_dom"/>
</dbReference>
<dbReference type="InterPro" id="IPR001962">
    <property type="entry name" value="Asn_synthase"/>
</dbReference>
<dbReference type="AlphaFoldDB" id="A0A937DI82"/>
<dbReference type="Pfam" id="PF13537">
    <property type="entry name" value="GATase_7"/>
    <property type="match status" value="1"/>
</dbReference>
<keyword evidence="6 8" id="KW-0315">Glutamine amidotransferase</keyword>
<keyword evidence="12" id="KW-0436">Ligase</keyword>
<proteinExistence type="inferred from homology"/>
<dbReference type="InterPro" id="IPR006426">
    <property type="entry name" value="Asn_synth_AEB"/>
</dbReference>
<evidence type="ECO:0000256" key="2">
    <source>
        <dbReference type="ARBA" id="ARBA00005752"/>
    </source>
</evidence>
<feature type="active site" description="For GATase activity" evidence="8">
    <location>
        <position position="2"/>
    </location>
</feature>
<dbReference type="PIRSF" id="PIRSF001589">
    <property type="entry name" value="Asn_synthetase_glu-h"/>
    <property type="match status" value="1"/>
</dbReference>
<dbReference type="CDD" id="cd00712">
    <property type="entry name" value="AsnB"/>
    <property type="match status" value="1"/>
</dbReference>
<evidence type="ECO:0000256" key="6">
    <source>
        <dbReference type="ARBA" id="ARBA00022962"/>
    </source>
</evidence>
<evidence type="ECO:0000256" key="8">
    <source>
        <dbReference type="PIRSR" id="PIRSR001589-1"/>
    </source>
</evidence>
<keyword evidence="8" id="KW-0061">Asparagine biosynthesis</keyword>
<dbReference type="Gene3D" id="3.60.20.10">
    <property type="entry name" value="Glutamine Phosphoribosylpyrophosphate, subunit 1, domain 1"/>
    <property type="match status" value="1"/>
</dbReference>
<evidence type="ECO:0000256" key="1">
    <source>
        <dbReference type="ARBA" id="ARBA00005187"/>
    </source>
</evidence>
<dbReference type="SUPFAM" id="SSF52402">
    <property type="entry name" value="Adenine nucleotide alpha hydrolases-like"/>
    <property type="match status" value="1"/>
</dbReference>
<dbReference type="GO" id="GO:0006529">
    <property type="term" value="P:asparagine biosynthetic process"/>
    <property type="evidence" value="ECO:0007669"/>
    <property type="project" value="UniProtKB-KW"/>
</dbReference>
<dbReference type="RefSeq" id="WP_201918645.1">
    <property type="nucleotide sequence ID" value="NZ_JAERQG010000001.1"/>
</dbReference>
<dbReference type="PROSITE" id="PS51278">
    <property type="entry name" value="GATASE_TYPE_2"/>
    <property type="match status" value="1"/>
</dbReference>
<evidence type="ECO:0000256" key="4">
    <source>
        <dbReference type="ARBA" id="ARBA00022741"/>
    </source>
</evidence>
<keyword evidence="8" id="KW-0028">Amino-acid biosynthesis</keyword>
<comment type="pathway">
    <text evidence="1">Amino-acid biosynthesis; L-asparagine biosynthesis; L-asparagine from L-aspartate (L-Gln route): step 1/1.</text>
</comment>
<dbReference type="NCBIfam" id="TIGR01536">
    <property type="entry name" value="asn_synth_AEB"/>
    <property type="match status" value="1"/>
</dbReference>
<feature type="site" description="Important for beta-aspartyl-AMP intermediate formation" evidence="10">
    <location>
        <position position="358"/>
    </location>
</feature>
<dbReference type="SUPFAM" id="SSF56235">
    <property type="entry name" value="N-terminal nucleophile aminohydrolases (Ntn hydrolases)"/>
    <property type="match status" value="1"/>
</dbReference>
<dbReference type="Gene3D" id="3.40.50.620">
    <property type="entry name" value="HUPs"/>
    <property type="match status" value="1"/>
</dbReference>
<dbReference type="InterPro" id="IPR014729">
    <property type="entry name" value="Rossmann-like_a/b/a_fold"/>
</dbReference>
<dbReference type="InterPro" id="IPR033738">
    <property type="entry name" value="AsnB_N"/>
</dbReference>
<dbReference type="CDD" id="cd01991">
    <property type="entry name" value="Asn_synthase_B_C"/>
    <property type="match status" value="1"/>
</dbReference>
<dbReference type="PANTHER" id="PTHR43284:SF1">
    <property type="entry name" value="ASPARAGINE SYNTHETASE"/>
    <property type="match status" value="1"/>
</dbReference>
<evidence type="ECO:0000256" key="9">
    <source>
        <dbReference type="PIRSR" id="PIRSR001589-2"/>
    </source>
</evidence>
<comment type="caution">
    <text evidence="12">The sequence shown here is derived from an EMBL/GenBank/DDBJ whole genome shotgun (WGS) entry which is preliminary data.</text>
</comment>
<evidence type="ECO:0000313" key="13">
    <source>
        <dbReference type="Proteomes" id="UP000642920"/>
    </source>
</evidence>
<feature type="domain" description="Glutamine amidotransferase type-2" evidence="11">
    <location>
        <begin position="2"/>
        <end position="209"/>
    </location>
</feature>
<dbReference type="GO" id="GO:0005829">
    <property type="term" value="C:cytosol"/>
    <property type="evidence" value="ECO:0007669"/>
    <property type="project" value="TreeGrafter"/>
</dbReference>
<sequence>MCAIAGIWHKDPNQLNESSFREVLQLMRHRGPDHTEIRKSANVILGANRLKIIDLKFGNQPLYDASGRSLVFNGAIYNYPELANEHEIDSASDSVVLFELLKKYGDFCLEKLRGMFAFSFYDQSKDELLLARDRVGQKPLYYYKTEELFLFASEIKGLVRLMKTYGINPEINEEAIYQYLCFSNIPEPDTIYKNVCALEAGYFMQLKAGKITTTKYWDYDYSPKNKADKEEVLNETKSIISEAVKIRLRADVPIGLFLSGGWDSSVIAYEASQFTKDIKTFTVTYPFETSQNEAKVAKQTAESLGLSHEVIKVDLNPKEALMDVVKTFDQPFADSSAIPNLAIAKAASEHVKVMLNGDGGDEQFGGYRRYFLARNVNRLSLLKNLKLSSSGTRRSQKGFINRVSKIIGQSGADQYLAYTTDMLNQADIPFIWRNELKTDLIDKQLNRKLKPHLTGLDNLMHHDRKFNMLSGILVKMDRASMAHSIEARSPFLDQKLFEYTSCLPDKYKVRDFKRKYLLKELYGDKLPEEVVNGKKVSFEAPLQQWLQNDFTSLVEELLIPKEAKIYQFLVYEEVQLILQYRKYQDRNVDYIIYALLILELWLQENT</sequence>
<dbReference type="InterPro" id="IPR029055">
    <property type="entry name" value="Ntn_hydrolases_N"/>
</dbReference>
<protein>
    <recommendedName>
        <fullName evidence="3">asparagine synthase (glutamine-hydrolyzing)</fullName>
        <ecNumber evidence="3">6.3.5.4</ecNumber>
    </recommendedName>
</protein>
<gene>
    <name evidence="12" type="primary">asnB</name>
    <name evidence="12" type="ORF">JKP34_05850</name>
</gene>
<evidence type="ECO:0000313" key="12">
    <source>
        <dbReference type="EMBL" id="MBL0764765.1"/>
    </source>
</evidence>
<dbReference type="GO" id="GO:0005524">
    <property type="term" value="F:ATP binding"/>
    <property type="evidence" value="ECO:0007669"/>
    <property type="project" value="UniProtKB-KW"/>
</dbReference>
<comment type="catalytic activity">
    <reaction evidence="7">
        <text>L-aspartate + L-glutamine + ATP + H2O = L-asparagine + L-glutamate + AMP + diphosphate + H(+)</text>
        <dbReference type="Rhea" id="RHEA:12228"/>
        <dbReference type="ChEBI" id="CHEBI:15377"/>
        <dbReference type="ChEBI" id="CHEBI:15378"/>
        <dbReference type="ChEBI" id="CHEBI:29985"/>
        <dbReference type="ChEBI" id="CHEBI:29991"/>
        <dbReference type="ChEBI" id="CHEBI:30616"/>
        <dbReference type="ChEBI" id="CHEBI:33019"/>
        <dbReference type="ChEBI" id="CHEBI:58048"/>
        <dbReference type="ChEBI" id="CHEBI:58359"/>
        <dbReference type="ChEBI" id="CHEBI:456215"/>
        <dbReference type="EC" id="6.3.5.4"/>
    </reaction>
</comment>
<dbReference type="PANTHER" id="PTHR43284">
    <property type="entry name" value="ASPARAGINE SYNTHETASE (GLUTAMINE-HYDROLYZING)"/>
    <property type="match status" value="1"/>
</dbReference>
<dbReference type="GO" id="GO:0004066">
    <property type="term" value="F:asparagine synthase (glutamine-hydrolyzing) activity"/>
    <property type="evidence" value="ECO:0007669"/>
    <property type="project" value="UniProtKB-EC"/>
</dbReference>
<dbReference type="InterPro" id="IPR051786">
    <property type="entry name" value="ASN_synthetase/amidase"/>
</dbReference>
<evidence type="ECO:0000256" key="7">
    <source>
        <dbReference type="ARBA" id="ARBA00048741"/>
    </source>
</evidence>
<name>A0A937DI82_9BACT</name>
<dbReference type="EMBL" id="JAERQG010000001">
    <property type="protein sequence ID" value="MBL0764765.1"/>
    <property type="molecule type" value="Genomic_DNA"/>
</dbReference>
<comment type="similarity">
    <text evidence="2">Belongs to the asparagine synthetase family.</text>
</comment>
<dbReference type="Proteomes" id="UP000642920">
    <property type="component" value="Unassembled WGS sequence"/>
</dbReference>
<accession>A0A937DI82</accession>
<dbReference type="Pfam" id="PF00733">
    <property type="entry name" value="Asn_synthase"/>
    <property type="match status" value="1"/>
</dbReference>
<keyword evidence="4 9" id="KW-0547">Nucleotide-binding</keyword>
<reference evidence="12" key="1">
    <citation type="submission" date="2021-01" db="EMBL/GenBank/DDBJ databases">
        <title>Marivirga sp. nov., isolated from intertidal surface sediments.</title>
        <authorList>
            <person name="Zhang M."/>
        </authorList>
    </citation>
    <scope>NUCLEOTIDE SEQUENCE</scope>
    <source>
        <strain evidence="12">SM1354</strain>
    </source>
</reference>
<keyword evidence="5 9" id="KW-0067">ATP-binding</keyword>
<evidence type="ECO:0000256" key="5">
    <source>
        <dbReference type="ARBA" id="ARBA00022840"/>
    </source>
</evidence>
<evidence type="ECO:0000256" key="3">
    <source>
        <dbReference type="ARBA" id="ARBA00012737"/>
    </source>
</evidence>
<feature type="binding site" evidence="9">
    <location>
        <position position="93"/>
    </location>
    <ligand>
        <name>L-glutamine</name>
        <dbReference type="ChEBI" id="CHEBI:58359"/>
    </ligand>
</feature>